<sequence length="509" mass="56051">MDFKEKNQRHWLDIAEFSCSMVMILALIVGWWLQSFWFPLTLVAIAVLVSQLNRLRSERLDRKRASHFSKQLQRLSQMFEALEQAVNRSPLPLSLPFSPSSSPPLSADLDRLHSLEDSLSELVKYFQQQAIAERLEQLERRYQWLSVEAETSPTFTPPLPTDAFPSPVAQAVPNGLGVSSSIPAIIPQVRMLRQIPAHRNAVSSLAISEDGRFFVSASWDQSLKIWETDSGNLLGTIIAHSQGVLATVFLATTAKLEDCRLASGSFDQTLKFWRVKSRSQTGYDLELERTLTAHTGSVYQLALAADHQLLISASYDQTLKQWDSRSGVLRESSLDSLGSIEAIAVHEEREIIAAGGGDGTVTLWQLGTGQKLGHLVGNISSIKALAINHAGHWIAAACTDGTIKFWQLPLTLPPNLSLHPQQQLLAHQGQVTSLCFTSSEQLLSAGNDGGIKLWQSEQGEAIAVLVEPSLFAAPKDIVLSLTLSQDEQFLLSGHADGTVSIWQFFVPNS</sequence>
<feature type="repeat" description="WD" evidence="3">
    <location>
        <begin position="340"/>
        <end position="374"/>
    </location>
</feature>
<accession>A0A977KWU0</accession>
<keyword evidence="4" id="KW-1133">Transmembrane helix</keyword>
<evidence type="ECO:0000256" key="3">
    <source>
        <dbReference type="PROSITE-ProRule" id="PRU00221"/>
    </source>
</evidence>
<dbReference type="CDD" id="cd00200">
    <property type="entry name" value="WD40"/>
    <property type="match status" value="1"/>
</dbReference>
<protein>
    <submittedName>
        <fullName evidence="5">WD40 repeat domain-containing protein</fullName>
    </submittedName>
</protein>
<dbReference type="KEGG" id="wna:KA717_30965"/>
<dbReference type="PRINTS" id="PR00320">
    <property type="entry name" value="GPROTEINBRPT"/>
</dbReference>
<keyword evidence="1 3" id="KW-0853">WD repeat</keyword>
<feature type="repeat" description="WD" evidence="3">
    <location>
        <begin position="471"/>
        <end position="509"/>
    </location>
</feature>
<name>A0A977KWU0_9CYAN</name>
<dbReference type="PANTHER" id="PTHR22847:SF637">
    <property type="entry name" value="WD REPEAT DOMAIN 5B"/>
    <property type="match status" value="1"/>
</dbReference>
<dbReference type="SUPFAM" id="SSF50978">
    <property type="entry name" value="WD40 repeat-like"/>
    <property type="match status" value="1"/>
</dbReference>
<feature type="repeat" description="WD" evidence="3">
    <location>
        <begin position="424"/>
        <end position="464"/>
    </location>
</feature>
<dbReference type="InterPro" id="IPR020472">
    <property type="entry name" value="WD40_PAC1"/>
</dbReference>
<feature type="repeat" description="WD" evidence="3">
    <location>
        <begin position="195"/>
        <end position="236"/>
    </location>
</feature>
<gene>
    <name evidence="5" type="ORF">KA717_30965</name>
</gene>
<evidence type="ECO:0000256" key="4">
    <source>
        <dbReference type="SAM" id="Phobius"/>
    </source>
</evidence>
<dbReference type="AlphaFoldDB" id="A0A977KWU0"/>
<dbReference type="Gene3D" id="2.130.10.10">
    <property type="entry name" value="YVTN repeat-like/Quinoprotein amine dehydrogenase"/>
    <property type="match status" value="3"/>
</dbReference>
<keyword evidence="2" id="KW-0677">Repeat</keyword>
<keyword evidence="4" id="KW-0472">Membrane</keyword>
<dbReference type="InterPro" id="IPR001680">
    <property type="entry name" value="WD40_rpt"/>
</dbReference>
<keyword evidence="4" id="KW-0812">Transmembrane</keyword>
<feature type="transmembrane region" description="Helical" evidence="4">
    <location>
        <begin position="37"/>
        <end position="55"/>
    </location>
</feature>
<dbReference type="PANTHER" id="PTHR22847">
    <property type="entry name" value="WD40 REPEAT PROTEIN"/>
    <property type="match status" value="1"/>
</dbReference>
<reference evidence="5" key="1">
    <citation type="submission" date="2021-04" db="EMBL/GenBank/DDBJ databases">
        <title>Genome sequence of Woronichinia naegeliana from Washington state freshwater lake bloom.</title>
        <authorList>
            <person name="Dreher T.W."/>
        </authorList>
    </citation>
    <scope>NUCLEOTIDE SEQUENCE</scope>
    <source>
        <strain evidence="5">WA131</strain>
    </source>
</reference>
<dbReference type="InterPro" id="IPR015943">
    <property type="entry name" value="WD40/YVTN_repeat-like_dom_sf"/>
</dbReference>
<dbReference type="GO" id="GO:0042393">
    <property type="term" value="F:histone binding"/>
    <property type="evidence" value="ECO:0007669"/>
    <property type="project" value="TreeGrafter"/>
</dbReference>
<feature type="repeat" description="WD" evidence="3">
    <location>
        <begin position="291"/>
        <end position="332"/>
    </location>
</feature>
<dbReference type="PROSITE" id="PS50294">
    <property type="entry name" value="WD_REPEATS_REGION"/>
    <property type="match status" value="4"/>
</dbReference>
<feature type="repeat" description="WD" evidence="3">
    <location>
        <begin position="375"/>
        <end position="408"/>
    </location>
</feature>
<evidence type="ECO:0000256" key="2">
    <source>
        <dbReference type="ARBA" id="ARBA00022737"/>
    </source>
</evidence>
<dbReference type="SMART" id="SM00320">
    <property type="entry name" value="WD40"/>
    <property type="match status" value="7"/>
</dbReference>
<dbReference type="PROSITE" id="PS50082">
    <property type="entry name" value="WD_REPEATS_2"/>
    <property type="match status" value="6"/>
</dbReference>
<evidence type="ECO:0000313" key="5">
    <source>
        <dbReference type="EMBL" id="UXE60050.1"/>
    </source>
</evidence>
<organism evidence="5">
    <name type="scientific">Woronichinia naegeliana WA131</name>
    <dbReference type="NCBI Taxonomy" id="2824559"/>
    <lineage>
        <taxon>Bacteria</taxon>
        <taxon>Bacillati</taxon>
        <taxon>Cyanobacteriota</taxon>
        <taxon>Cyanophyceae</taxon>
        <taxon>Synechococcales</taxon>
        <taxon>Coelosphaeriaceae</taxon>
        <taxon>Woronichinia</taxon>
    </lineage>
</organism>
<dbReference type="EMBL" id="CP073041">
    <property type="protein sequence ID" value="UXE60050.1"/>
    <property type="molecule type" value="Genomic_DNA"/>
</dbReference>
<proteinExistence type="predicted"/>
<dbReference type="InterPro" id="IPR036322">
    <property type="entry name" value="WD40_repeat_dom_sf"/>
</dbReference>
<evidence type="ECO:0000256" key="1">
    <source>
        <dbReference type="ARBA" id="ARBA00022574"/>
    </source>
</evidence>
<dbReference type="Pfam" id="PF00400">
    <property type="entry name" value="WD40"/>
    <property type="match status" value="7"/>
</dbReference>
<dbReference type="Proteomes" id="UP001065613">
    <property type="component" value="Chromosome"/>
</dbReference>